<accession>A0A6J7USB6</accession>
<reference evidence="1" key="1">
    <citation type="submission" date="2020-05" db="EMBL/GenBank/DDBJ databases">
        <authorList>
            <person name="Chiriac C."/>
            <person name="Salcher M."/>
            <person name="Ghai R."/>
            <person name="Kavagutti S V."/>
        </authorList>
    </citation>
    <scope>NUCLEOTIDE SEQUENCE</scope>
</reference>
<dbReference type="AlphaFoldDB" id="A0A6J7USB6"/>
<proteinExistence type="predicted"/>
<dbReference type="EMBL" id="CAFBQW010000169">
    <property type="protein sequence ID" value="CAB5068102.1"/>
    <property type="molecule type" value="Genomic_DNA"/>
</dbReference>
<sequence length="119" mass="11848">MEFSHSATFTLPIIVIGLSGPLPGTPTITPHPGVATDANVIPRAVRDSARASCRLAATLSPTSNTRAGGRGAAGVAAGAIGAIGVIVEGAGRMAMPSWAESDCFPSLGLEVEISPIARG</sequence>
<protein>
    <submittedName>
        <fullName evidence="1">Unannotated protein</fullName>
    </submittedName>
</protein>
<evidence type="ECO:0000313" key="1">
    <source>
        <dbReference type="EMBL" id="CAB5068102.1"/>
    </source>
</evidence>
<name>A0A6J7USB6_9ZZZZ</name>
<organism evidence="1">
    <name type="scientific">freshwater metagenome</name>
    <dbReference type="NCBI Taxonomy" id="449393"/>
    <lineage>
        <taxon>unclassified sequences</taxon>
        <taxon>metagenomes</taxon>
        <taxon>ecological metagenomes</taxon>
    </lineage>
</organism>
<gene>
    <name evidence="1" type="ORF">UFOPK4354_01393</name>
</gene>